<dbReference type="PROSITE" id="PS50893">
    <property type="entry name" value="ABC_TRANSPORTER_2"/>
    <property type="match status" value="1"/>
</dbReference>
<dbReference type="PANTHER" id="PTHR43335:SF4">
    <property type="entry name" value="ABC TRANSPORTER, ATP-BINDING PROTEIN"/>
    <property type="match status" value="1"/>
</dbReference>
<comment type="caution">
    <text evidence="6">The sequence shown here is derived from an EMBL/GenBank/DDBJ whole genome shotgun (WGS) entry which is preliminary data.</text>
</comment>
<keyword evidence="4 6" id="KW-0067">ATP-binding</keyword>
<accession>A0ABP8LJQ6</accession>
<dbReference type="Pfam" id="PF00005">
    <property type="entry name" value="ABC_tran"/>
    <property type="match status" value="1"/>
</dbReference>
<dbReference type="GO" id="GO:0005524">
    <property type="term" value="F:ATP binding"/>
    <property type="evidence" value="ECO:0007669"/>
    <property type="project" value="UniProtKB-KW"/>
</dbReference>
<name>A0ABP8LJQ6_9MICO</name>
<protein>
    <submittedName>
        <fullName evidence="6">ABC transporter ATP-binding protein</fullName>
    </submittedName>
</protein>
<keyword evidence="2" id="KW-0813">Transport</keyword>
<dbReference type="PANTHER" id="PTHR43335">
    <property type="entry name" value="ABC TRANSPORTER, ATP-BINDING PROTEIN"/>
    <property type="match status" value="1"/>
</dbReference>
<dbReference type="InterPro" id="IPR003439">
    <property type="entry name" value="ABC_transporter-like_ATP-bd"/>
</dbReference>
<evidence type="ECO:0000259" key="5">
    <source>
        <dbReference type="PROSITE" id="PS50893"/>
    </source>
</evidence>
<comment type="similarity">
    <text evidence="1">Belongs to the ABC transporter superfamily.</text>
</comment>
<dbReference type="SMART" id="SM00382">
    <property type="entry name" value="AAA"/>
    <property type="match status" value="1"/>
</dbReference>
<evidence type="ECO:0000256" key="4">
    <source>
        <dbReference type="ARBA" id="ARBA00022840"/>
    </source>
</evidence>
<dbReference type="Gene3D" id="3.40.50.300">
    <property type="entry name" value="P-loop containing nucleotide triphosphate hydrolases"/>
    <property type="match status" value="1"/>
</dbReference>
<feature type="domain" description="ABC transporter" evidence="5">
    <location>
        <begin position="2"/>
        <end position="227"/>
    </location>
</feature>
<evidence type="ECO:0000313" key="7">
    <source>
        <dbReference type="Proteomes" id="UP001500622"/>
    </source>
</evidence>
<dbReference type="Proteomes" id="UP001500622">
    <property type="component" value="Unassembled WGS sequence"/>
</dbReference>
<dbReference type="RefSeq" id="WP_345217741.1">
    <property type="nucleotide sequence ID" value="NZ_BAABGN010000013.1"/>
</dbReference>
<evidence type="ECO:0000256" key="1">
    <source>
        <dbReference type="ARBA" id="ARBA00005417"/>
    </source>
</evidence>
<dbReference type="EMBL" id="BAABGN010000013">
    <property type="protein sequence ID" value="GAA4430577.1"/>
    <property type="molecule type" value="Genomic_DNA"/>
</dbReference>
<dbReference type="SUPFAM" id="SSF52540">
    <property type="entry name" value="P-loop containing nucleoside triphosphate hydrolases"/>
    <property type="match status" value="1"/>
</dbReference>
<dbReference type="InterPro" id="IPR027417">
    <property type="entry name" value="P-loop_NTPase"/>
</dbReference>
<organism evidence="6 7">
    <name type="scientific">Georgenia halophila</name>
    <dbReference type="NCBI Taxonomy" id="620889"/>
    <lineage>
        <taxon>Bacteria</taxon>
        <taxon>Bacillati</taxon>
        <taxon>Actinomycetota</taxon>
        <taxon>Actinomycetes</taxon>
        <taxon>Micrococcales</taxon>
        <taxon>Bogoriellaceae</taxon>
        <taxon>Georgenia</taxon>
    </lineage>
</organism>
<sequence length="310" mass="32227">MIEVTHLSKRYGATAAVDDLTFAVRPGAVTGFLGPNGAGKSTTIRAIVGLDRPTSGTATVNGRRYADLKAPLQEVGTMLDGRNAHPGRTAFGHLMGLARTHGMRRARVEQVIGLAGLESVARRRVGGFSLGMGQRLGIAAALLGDPPTLILDEPVNGLDPDGVRWIRHLLRALAEEGRTVFLSSHLMSELAETAGRVVVIGRGKLLADEDVATLVAETARAGSVRVRATDPGRLAQALRTAGAAVAVPEPGTLEVAGSTAGEIGALASRLGVTLLELSTTSGTLEDAYLNLTADAVQYRASTTTDQADAR</sequence>
<reference evidence="7" key="1">
    <citation type="journal article" date="2019" name="Int. J. Syst. Evol. Microbiol.">
        <title>The Global Catalogue of Microorganisms (GCM) 10K type strain sequencing project: providing services to taxonomists for standard genome sequencing and annotation.</title>
        <authorList>
            <consortium name="The Broad Institute Genomics Platform"/>
            <consortium name="The Broad Institute Genome Sequencing Center for Infectious Disease"/>
            <person name="Wu L."/>
            <person name="Ma J."/>
        </authorList>
    </citation>
    <scope>NUCLEOTIDE SEQUENCE [LARGE SCALE GENOMIC DNA]</scope>
    <source>
        <strain evidence="7">JCM 17810</strain>
    </source>
</reference>
<evidence type="ECO:0000313" key="6">
    <source>
        <dbReference type="EMBL" id="GAA4430577.1"/>
    </source>
</evidence>
<gene>
    <name evidence="6" type="ORF">GCM10023169_34130</name>
</gene>
<proteinExistence type="inferred from homology"/>
<keyword evidence="7" id="KW-1185">Reference proteome</keyword>
<evidence type="ECO:0000256" key="3">
    <source>
        <dbReference type="ARBA" id="ARBA00022741"/>
    </source>
</evidence>
<dbReference type="InterPro" id="IPR003593">
    <property type="entry name" value="AAA+_ATPase"/>
</dbReference>
<evidence type="ECO:0000256" key="2">
    <source>
        <dbReference type="ARBA" id="ARBA00022448"/>
    </source>
</evidence>
<keyword evidence="3" id="KW-0547">Nucleotide-binding</keyword>